<gene>
    <name evidence="12" type="ORF">E1B28_010302</name>
</gene>
<reference evidence="12" key="1">
    <citation type="journal article" date="2021" name="Genome Biol. Evol.">
        <title>The assembled and annotated genome of the fairy-ring fungus Marasmius oreades.</title>
        <authorList>
            <person name="Hiltunen M."/>
            <person name="Ament-Velasquez S.L."/>
            <person name="Johannesson H."/>
        </authorList>
    </citation>
    <scope>NUCLEOTIDE SEQUENCE</scope>
    <source>
        <strain evidence="12">03SP1</strain>
    </source>
</reference>
<keyword evidence="4 9" id="KW-0812">Transmembrane</keyword>
<evidence type="ECO:0000256" key="2">
    <source>
        <dbReference type="ARBA" id="ARBA00006375"/>
    </source>
</evidence>
<dbReference type="GeneID" id="66079378"/>
<evidence type="ECO:0000256" key="9">
    <source>
        <dbReference type="PROSITE-ProRule" id="PRU00282"/>
    </source>
</evidence>
<dbReference type="Proteomes" id="UP001049176">
    <property type="component" value="Chromosome 6"/>
</dbReference>
<evidence type="ECO:0000256" key="8">
    <source>
        <dbReference type="ARBA" id="ARBA00023136"/>
    </source>
</evidence>
<dbReference type="PRINTS" id="PR00926">
    <property type="entry name" value="MITOCARRIER"/>
</dbReference>
<dbReference type="AlphaFoldDB" id="A0A9P7RXH3"/>
<dbReference type="PANTHER" id="PTHR45939:SF2">
    <property type="entry name" value="CARRIER PROTEIN, PUTATIVE (AFU_ORTHOLOGUE AFUA_2G13870)-RELATED"/>
    <property type="match status" value="1"/>
</dbReference>
<dbReference type="Pfam" id="PF00153">
    <property type="entry name" value="Mito_carr"/>
    <property type="match status" value="3"/>
</dbReference>
<evidence type="ECO:0000256" key="4">
    <source>
        <dbReference type="ARBA" id="ARBA00022692"/>
    </source>
</evidence>
<feature type="repeat" description="Solcar" evidence="9">
    <location>
        <begin position="5"/>
        <end position="100"/>
    </location>
</feature>
<dbReference type="PANTHER" id="PTHR45939">
    <property type="entry name" value="PEROXISOMAL MEMBRANE PROTEIN PMP34-RELATED"/>
    <property type="match status" value="1"/>
</dbReference>
<organism evidence="12 13">
    <name type="scientific">Marasmius oreades</name>
    <name type="common">fairy-ring Marasmius</name>
    <dbReference type="NCBI Taxonomy" id="181124"/>
    <lineage>
        <taxon>Eukaryota</taxon>
        <taxon>Fungi</taxon>
        <taxon>Dikarya</taxon>
        <taxon>Basidiomycota</taxon>
        <taxon>Agaricomycotina</taxon>
        <taxon>Agaricomycetes</taxon>
        <taxon>Agaricomycetidae</taxon>
        <taxon>Agaricales</taxon>
        <taxon>Marasmiineae</taxon>
        <taxon>Marasmiaceae</taxon>
        <taxon>Marasmius</taxon>
    </lineage>
</organism>
<evidence type="ECO:0000256" key="5">
    <source>
        <dbReference type="ARBA" id="ARBA00022737"/>
    </source>
</evidence>
<dbReference type="KEGG" id="more:E1B28_010302"/>
<dbReference type="InterPro" id="IPR023395">
    <property type="entry name" value="MCP_dom_sf"/>
</dbReference>
<keyword evidence="8 9" id="KW-0472">Membrane</keyword>
<name>A0A9P7RXH3_9AGAR</name>
<evidence type="ECO:0000256" key="10">
    <source>
        <dbReference type="RuleBase" id="RU000488"/>
    </source>
</evidence>
<evidence type="ECO:0000256" key="1">
    <source>
        <dbReference type="ARBA" id="ARBA00004225"/>
    </source>
</evidence>
<comment type="similarity">
    <text evidence="2 10">Belongs to the mitochondrial carrier (TC 2.A.29) family.</text>
</comment>
<dbReference type="GO" id="GO:0031966">
    <property type="term" value="C:mitochondrial membrane"/>
    <property type="evidence" value="ECO:0007669"/>
    <property type="project" value="UniProtKB-SubCell"/>
</dbReference>
<comment type="caution">
    <text evidence="12">The sequence shown here is derived from an EMBL/GenBank/DDBJ whole genome shotgun (WGS) entry which is preliminary data.</text>
</comment>
<comment type="subcellular location">
    <subcellularLocation>
        <location evidence="1">Mitochondrion membrane</location>
        <topology evidence="1">Multi-pass membrane protein</topology>
    </subcellularLocation>
</comment>
<evidence type="ECO:0000256" key="3">
    <source>
        <dbReference type="ARBA" id="ARBA00022448"/>
    </source>
</evidence>
<dbReference type="SUPFAM" id="SSF103506">
    <property type="entry name" value="Mitochondrial carrier"/>
    <property type="match status" value="1"/>
</dbReference>
<dbReference type="GO" id="GO:0015217">
    <property type="term" value="F:ADP transmembrane transporter activity"/>
    <property type="evidence" value="ECO:0007669"/>
    <property type="project" value="TreeGrafter"/>
</dbReference>
<dbReference type="Gene3D" id="1.50.40.10">
    <property type="entry name" value="Mitochondrial carrier domain"/>
    <property type="match status" value="1"/>
</dbReference>
<protein>
    <recommendedName>
        <fullName evidence="14">Mitochondrial carrier</fullName>
    </recommendedName>
</protein>
<evidence type="ECO:0000313" key="12">
    <source>
        <dbReference type="EMBL" id="KAG7091253.1"/>
    </source>
</evidence>
<sequence>MTSTLPPLVQAVAGSIGSASANAIIYPVDLATSRLQLQSQSLGLDNKRRPAGIQGGFYILYAAARKYGLSALYDGLLTDTGATLLSNFFYFYFYSSLRGIWQKRNHKNDGDSLKKLLPKLSILEELFLGFLAGVASRAISTPLSLITLRLQTERSNDSDEDEDGDSHSESGVGSVVGKIFEEDGLAGFWKGFKTTTLLCLNPSLTLSFFQVFRRALALSKRTPKGMAIDPTPRQAFVGGAVSSSLAVTILYPLILAKTRLQARKKSRRNDRSISASPPSLVSVLQDAYVRNELYQGLEMQIVKGFISQGVTFLIKGRIEQLIVDEYLRRRLGK</sequence>
<dbReference type="EMBL" id="CM032186">
    <property type="protein sequence ID" value="KAG7091253.1"/>
    <property type="molecule type" value="Genomic_DNA"/>
</dbReference>
<keyword evidence="3 10" id="KW-0813">Transport</keyword>
<keyword evidence="6 11" id="KW-1133">Transmembrane helix</keyword>
<dbReference type="RefSeq" id="XP_043007723.1">
    <property type="nucleotide sequence ID" value="XM_043155258.1"/>
</dbReference>
<dbReference type="InterPro" id="IPR018108">
    <property type="entry name" value="MCP_transmembrane"/>
</dbReference>
<feature type="repeat" description="Solcar" evidence="9">
    <location>
        <begin position="230"/>
        <end position="321"/>
    </location>
</feature>
<evidence type="ECO:0000256" key="6">
    <source>
        <dbReference type="ARBA" id="ARBA00022989"/>
    </source>
</evidence>
<dbReference type="PROSITE" id="PS50920">
    <property type="entry name" value="SOLCAR"/>
    <property type="match status" value="3"/>
</dbReference>
<keyword evidence="5" id="KW-0677">Repeat</keyword>
<accession>A0A9P7RXH3</accession>
<evidence type="ECO:0000256" key="11">
    <source>
        <dbReference type="SAM" id="Phobius"/>
    </source>
</evidence>
<keyword evidence="13" id="KW-1185">Reference proteome</keyword>
<feature type="transmembrane region" description="Helical" evidence="11">
    <location>
        <begin position="235"/>
        <end position="256"/>
    </location>
</feature>
<dbReference type="OrthoDB" id="18574at2759"/>
<proteinExistence type="inferred from homology"/>
<feature type="repeat" description="Solcar" evidence="9">
    <location>
        <begin position="120"/>
        <end position="215"/>
    </location>
</feature>
<dbReference type="InterPro" id="IPR052217">
    <property type="entry name" value="Mito/Peroxisomal_Carrier"/>
</dbReference>
<evidence type="ECO:0008006" key="14">
    <source>
        <dbReference type="Google" id="ProtNLM"/>
    </source>
</evidence>
<keyword evidence="7" id="KW-0496">Mitochondrion</keyword>
<dbReference type="InterPro" id="IPR002067">
    <property type="entry name" value="MCP"/>
</dbReference>
<evidence type="ECO:0000256" key="7">
    <source>
        <dbReference type="ARBA" id="ARBA00023128"/>
    </source>
</evidence>
<evidence type="ECO:0000313" key="13">
    <source>
        <dbReference type="Proteomes" id="UP001049176"/>
    </source>
</evidence>